<evidence type="ECO:0000313" key="3">
    <source>
        <dbReference type="EMBL" id="MBU8544068.1"/>
    </source>
</evidence>
<keyword evidence="2" id="KW-0812">Transmembrane</keyword>
<name>A0ABS6H5V0_9PROT</name>
<dbReference type="RefSeq" id="WP_216874905.1">
    <property type="nucleotide sequence ID" value="NZ_JAERQM010000002.1"/>
</dbReference>
<keyword evidence="2" id="KW-1133">Transmembrane helix</keyword>
<evidence type="ECO:0000256" key="2">
    <source>
        <dbReference type="SAM" id="Phobius"/>
    </source>
</evidence>
<proteinExistence type="predicted"/>
<evidence type="ECO:0000256" key="1">
    <source>
        <dbReference type="SAM" id="MobiDB-lite"/>
    </source>
</evidence>
<evidence type="ECO:0000313" key="4">
    <source>
        <dbReference type="Proteomes" id="UP000689967"/>
    </source>
</evidence>
<feature type="region of interest" description="Disordered" evidence="1">
    <location>
        <begin position="1"/>
        <end position="31"/>
    </location>
</feature>
<gene>
    <name evidence="3" type="ORF">JJQ90_10150</name>
</gene>
<feature type="transmembrane region" description="Helical" evidence="2">
    <location>
        <begin position="32"/>
        <end position="54"/>
    </location>
</feature>
<comment type="caution">
    <text evidence="3">The sequence shown here is derived from an EMBL/GenBank/DDBJ whole genome shotgun (WGS) entry which is preliminary data.</text>
</comment>
<dbReference type="EMBL" id="JAERQM010000002">
    <property type="protein sequence ID" value="MBU8544068.1"/>
    <property type="molecule type" value="Genomic_DNA"/>
</dbReference>
<keyword evidence="2" id="KW-0472">Membrane</keyword>
<accession>A0ABS6H5V0</accession>
<organism evidence="3 4">
    <name type="scientific">Falsiroseomonas oleicola</name>
    <dbReference type="NCBI Taxonomy" id="2801474"/>
    <lineage>
        <taxon>Bacteria</taxon>
        <taxon>Pseudomonadati</taxon>
        <taxon>Pseudomonadota</taxon>
        <taxon>Alphaproteobacteria</taxon>
        <taxon>Acetobacterales</taxon>
        <taxon>Roseomonadaceae</taxon>
        <taxon>Falsiroseomonas</taxon>
    </lineage>
</organism>
<dbReference type="Proteomes" id="UP000689967">
    <property type="component" value="Unassembled WGS sequence"/>
</dbReference>
<sequence>MNNALHRRPPPAIRSPRLPSQRRLADRPARGSAVRGIGVALLLSALFWVGLAWVV</sequence>
<reference evidence="3 4" key="1">
    <citation type="submission" date="2021-01" db="EMBL/GenBank/DDBJ databases">
        <title>Roseomonas sp. nov, a bacterium isolated from an oil production mixture in Yumen Oilfield.</title>
        <authorList>
            <person name="Wu D."/>
        </authorList>
    </citation>
    <scope>NUCLEOTIDE SEQUENCE [LARGE SCALE GENOMIC DNA]</scope>
    <source>
        <strain evidence="3 4">ROY-5-3</strain>
    </source>
</reference>
<keyword evidence="4" id="KW-1185">Reference proteome</keyword>
<protein>
    <submittedName>
        <fullName evidence="3">Uncharacterized protein</fullName>
    </submittedName>
</protein>